<reference evidence="1 2" key="1">
    <citation type="submission" date="2022-10" db="EMBL/GenBank/DDBJ databases">
        <title>Pararhodobacter sp. nov., isolated from marine algae.</title>
        <authorList>
            <person name="Choi B.J."/>
            <person name="Kim J.M."/>
            <person name="Lee J.K."/>
            <person name="Choi D.G."/>
            <person name="Jeon C.O."/>
        </authorList>
    </citation>
    <scope>NUCLEOTIDE SEQUENCE [LARGE SCALE GENOMIC DNA]</scope>
    <source>
        <strain evidence="1 2">ZQ420</strain>
    </source>
</reference>
<dbReference type="Proteomes" id="UP001208938">
    <property type="component" value="Unassembled WGS sequence"/>
</dbReference>
<gene>
    <name evidence="1" type="ORF">OKW52_10110</name>
</gene>
<proteinExistence type="predicted"/>
<dbReference type="RefSeq" id="WP_264505584.1">
    <property type="nucleotide sequence ID" value="NZ_JAPDFL010000001.1"/>
</dbReference>
<protein>
    <submittedName>
        <fullName evidence="1">Uncharacterized protein</fullName>
    </submittedName>
</protein>
<name>A0ABT3GYI8_9RHOB</name>
<evidence type="ECO:0000313" key="1">
    <source>
        <dbReference type="EMBL" id="MCW1932598.1"/>
    </source>
</evidence>
<accession>A0ABT3GYI8</accession>
<dbReference type="EMBL" id="JAPDFL010000001">
    <property type="protein sequence ID" value="MCW1932598.1"/>
    <property type="molecule type" value="Genomic_DNA"/>
</dbReference>
<comment type="caution">
    <text evidence="1">The sequence shown here is derived from an EMBL/GenBank/DDBJ whole genome shotgun (WGS) entry which is preliminary data.</text>
</comment>
<sequence length="94" mass="9884">MARNGQVPITDVWTQLTNDDVTSITFQNVSGYGIYVQVTVGETPPATGAQGILYNPYSGERNADLADLAPGIAGTRIYARTGAGQSGIVWVSHA</sequence>
<keyword evidence="2" id="KW-1185">Reference proteome</keyword>
<evidence type="ECO:0000313" key="2">
    <source>
        <dbReference type="Proteomes" id="UP001208938"/>
    </source>
</evidence>
<organism evidence="1 2">
    <name type="scientific">Pararhodobacter zhoushanensis</name>
    <dbReference type="NCBI Taxonomy" id="2479545"/>
    <lineage>
        <taxon>Bacteria</taxon>
        <taxon>Pseudomonadati</taxon>
        <taxon>Pseudomonadota</taxon>
        <taxon>Alphaproteobacteria</taxon>
        <taxon>Rhodobacterales</taxon>
        <taxon>Paracoccaceae</taxon>
        <taxon>Pararhodobacter</taxon>
    </lineage>
</organism>